<evidence type="ECO:0008006" key="4">
    <source>
        <dbReference type="Google" id="ProtNLM"/>
    </source>
</evidence>
<gene>
    <name evidence="2" type="ORF">HQ603_18125</name>
</gene>
<keyword evidence="1" id="KW-0732">Signal</keyword>
<reference evidence="2 3" key="1">
    <citation type="submission" date="2020-06" db="EMBL/GenBank/DDBJ databases">
        <title>Taxonomy, biology and ecology of Rhodococcus bacteria occurring in California pistachio and other woody hosts as revealed by genome sequence analyses.</title>
        <authorList>
            <person name="Gai Y."/>
            <person name="Riely B."/>
        </authorList>
    </citation>
    <scope>NUCLEOTIDE SEQUENCE [LARGE SCALE GENOMIC DNA]</scope>
    <source>
        <strain evidence="2 3">BP-281</strain>
    </source>
</reference>
<evidence type="ECO:0000313" key="2">
    <source>
        <dbReference type="EMBL" id="MBY6368669.1"/>
    </source>
</evidence>
<keyword evidence="3" id="KW-1185">Reference proteome</keyword>
<feature type="chain" id="PRO_5046308524" description="Secreted protein" evidence="1">
    <location>
        <begin position="33"/>
        <end position="121"/>
    </location>
</feature>
<name>A0ABS7P8C3_9NOCA</name>
<comment type="caution">
    <text evidence="2">The sequence shown here is derived from an EMBL/GenBank/DDBJ whole genome shotgun (WGS) entry which is preliminary data.</text>
</comment>
<evidence type="ECO:0000313" key="3">
    <source>
        <dbReference type="Proteomes" id="UP000825228"/>
    </source>
</evidence>
<dbReference type="Proteomes" id="UP000825228">
    <property type="component" value="Unassembled WGS sequence"/>
</dbReference>
<protein>
    <recommendedName>
        <fullName evidence="4">Secreted protein</fullName>
    </recommendedName>
</protein>
<dbReference type="EMBL" id="JABUBU010000033">
    <property type="protein sequence ID" value="MBY6368669.1"/>
    <property type="molecule type" value="Genomic_DNA"/>
</dbReference>
<sequence>MSNKLKKFVAGASVIVAGLVGPIIVAPSTAQAALPTVTVKFGDWRCSQMGGGKVVAVQMGSQYGSVPKAVGNTIRINAKVGTANNLTGAIWCKSWWRPVAIPVYNISQRIWVSAPNQHFNV</sequence>
<organism evidence="2 3">
    <name type="scientific">Rhodococcoides corynebacterioides</name>
    <dbReference type="NCBI Taxonomy" id="53972"/>
    <lineage>
        <taxon>Bacteria</taxon>
        <taxon>Bacillati</taxon>
        <taxon>Actinomycetota</taxon>
        <taxon>Actinomycetes</taxon>
        <taxon>Mycobacteriales</taxon>
        <taxon>Nocardiaceae</taxon>
        <taxon>Rhodococcoides</taxon>
    </lineage>
</organism>
<evidence type="ECO:0000256" key="1">
    <source>
        <dbReference type="SAM" id="SignalP"/>
    </source>
</evidence>
<feature type="signal peptide" evidence="1">
    <location>
        <begin position="1"/>
        <end position="32"/>
    </location>
</feature>
<proteinExistence type="predicted"/>
<accession>A0ABS7P8C3</accession>
<dbReference type="RefSeq" id="WP_222686147.1">
    <property type="nucleotide sequence ID" value="NZ_JABUBT010000051.1"/>
</dbReference>